<evidence type="ECO:0000256" key="1">
    <source>
        <dbReference type="SAM" id="MobiDB-lite"/>
    </source>
</evidence>
<keyword evidence="2" id="KW-1133">Transmembrane helix</keyword>
<feature type="region of interest" description="Disordered" evidence="1">
    <location>
        <begin position="1"/>
        <end position="89"/>
    </location>
</feature>
<name>A0A7W3IUH9_9ACTN</name>
<keyword evidence="4" id="KW-1185">Reference proteome</keyword>
<feature type="compositionally biased region" description="Low complexity" evidence="1">
    <location>
        <begin position="12"/>
        <end position="21"/>
    </location>
</feature>
<keyword evidence="2" id="KW-0812">Transmembrane</keyword>
<evidence type="ECO:0000313" key="4">
    <source>
        <dbReference type="Proteomes" id="UP000523079"/>
    </source>
</evidence>
<protein>
    <submittedName>
        <fullName evidence="3">Uncharacterized protein</fullName>
    </submittedName>
</protein>
<reference evidence="3 4" key="1">
    <citation type="submission" date="2020-07" db="EMBL/GenBank/DDBJ databases">
        <title>Sequencing the genomes of 1000 actinobacteria strains.</title>
        <authorList>
            <person name="Klenk H.-P."/>
        </authorList>
    </citation>
    <scope>NUCLEOTIDE SEQUENCE [LARGE SCALE GENOMIC DNA]</scope>
    <source>
        <strain evidence="3 4">DSM 100723</strain>
    </source>
</reference>
<evidence type="ECO:0000256" key="2">
    <source>
        <dbReference type="SAM" id="Phobius"/>
    </source>
</evidence>
<proteinExistence type="predicted"/>
<dbReference type="EMBL" id="JACGWT010000005">
    <property type="protein sequence ID" value="MBA8795410.1"/>
    <property type="molecule type" value="Genomic_DNA"/>
</dbReference>
<accession>A0A7W3IUH9</accession>
<dbReference type="Proteomes" id="UP000523079">
    <property type="component" value="Unassembled WGS sequence"/>
</dbReference>
<gene>
    <name evidence="3" type="ORF">FHX74_003046</name>
</gene>
<feature type="transmembrane region" description="Helical" evidence="2">
    <location>
        <begin position="106"/>
        <end position="129"/>
    </location>
</feature>
<organism evidence="3 4">
    <name type="scientific">Microlunatus kandeliicorticis</name>
    <dbReference type="NCBI Taxonomy" id="1759536"/>
    <lineage>
        <taxon>Bacteria</taxon>
        <taxon>Bacillati</taxon>
        <taxon>Actinomycetota</taxon>
        <taxon>Actinomycetes</taxon>
        <taxon>Propionibacteriales</taxon>
        <taxon>Propionibacteriaceae</taxon>
        <taxon>Microlunatus</taxon>
    </lineage>
</organism>
<dbReference type="RefSeq" id="WP_182561036.1">
    <property type="nucleotide sequence ID" value="NZ_JACGWT010000005.1"/>
</dbReference>
<dbReference type="AlphaFoldDB" id="A0A7W3IUH9"/>
<evidence type="ECO:0000313" key="3">
    <source>
        <dbReference type="EMBL" id="MBA8795410.1"/>
    </source>
</evidence>
<keyword evidence="2" id="KW-0472">Membrane</keyword>
<comment type="caution">
    <text evidence="3">The sequence shown here is derived from an EMBL/GenBank/DDBJ whole genome shotgun (WGS) entry which is preliminary data.</text>
</comment>
<sequence>MSTMTIDAGVAERTTGGTPTRRPVRERRPGQGSGRTAAPTLRPGRSVPAPELRRVAPVGPRGCDVPVRPQAARPQTVRPQTERRRPARPVAVAPVRSAVRLTERGIAVVLVTGVMIAVAALTVVGATAARVTSDGYPSGAVSLSSNR</sequence>